<dbReference type="GO" id="GO:0000160">
    <property type="term" value="P:phosphorelay signal transduction system"/>
    <property type="evidence" value="ECO:0007669"/>
    <property type="project" value="InterPro"/>
</dbReference>
<organism evidence="7 8">
    <name type="scientific">Oceanospirillum sediminis</name>
    <dbReference type="NCBI Taxonomy" id="2760088"/>
    <lineage>
        <taxon>Bacteria</taxon>
        <taxon>Pseudomonadati</taxon>
        <taxon>Pseudomonadota</taxon>
        <taxon>Gammaproteobacteria</taxon>
        <taxon>Oceanospirillales</taxon>
        <taxon>Oceanospirillaceae</taxon>
        <taxon>Oceanospirillum</taxon>
    </lineage>
</organism>
<evidence type="ECO:0000256" key="3">
    <source>
        <dbReference type="ARBA" id="ARBA00034247"/>
    </source>
</evidence>
<dbReference type="EC" id="2.7.7.65" evidence="2"/>
<dbReference type="PANTHER" id="PTHR45138">
    <property type="entry name" value="REGULATORY COMPONENTS OF SENSORY TRANSDUCTION SYSTEM"/>
    <property type="match status" value="1"/>
</dbReference>
<dbReference type="CDD" id="cd01949">
    <property type="entry name" value="GGDEF"/>
    <property type="match status" value="1"/>
</dbReference>
<dbReference type="GO" id="GO:0005886">
    <property type="term" value="C:plasma membrane"/>
    <property type="evidence" value="ECO:0007669"/>
    <property type="project" value="TreeGrafter"/>
</dbReference>
<dbReference type="GO" id="GO:0043709">
    <property type="term" value="P:cell adhesion involved in single-species biofilm formation"/>
    <property type="evidence" value="ECO:0007669"/>
    <property type="project" value="TreeGrafter"/>
</dbReference>
<dbReference type="NCBIfam" id="TIGR00254">
    <property type="entry name" value="GGDEF"/>
    <property type="match status" value="1"/>
</dbReference>
<dbReference type="PANTHER" id="PTHR45138:SF9">
    <property type="entry name" value="DIGUANYLATE CYCLASE DGCM-RELATED"/>
    <property type="match status" value="1"/>
</dbReference>
<comment type="cofactor">
    <cofactor evidence="1">
        <name>Mg(2+)</name>
        <dbReference type="ChEBI" id="CHEBI:18420"/>
    </cofactor>
</comment>
<protein>
    <recommendedName>
        <fullName evidence="2">diguanylate cyclase</fullName>
        <ecNumber evidence="2">2.7.7.65</ecNumber>
    </recommendedName>
</protein>
<dbReference type="InterPro" id="IPR029787">
    <property type="entry name" value="Nucleotide_cyclase"/>
</dbReference>
<dbReference type="RefSeq" id="WP_182808137.1">
    <property type="nucleotide sequence ID" value="NZ_JACJFM010000006.1"/>
</dbReference>
<dbReference type="Pfam" id="PF00072">
    <property type="entry name" value="Response_reg"/>
    <property type="match status" value="1"/>
</dbReference>
<keyword evidence="8" id="KW-1185">Reference proteome</keyword>
<keyword evidence="4" id="KW-0597">Phosphoprotein</keyword>
<dbReference type="Gene3D" id="3.40.50.2300">
    <property type="match status" value="1"/>
</dbReference>
<evidence type="ECO:0000313" key="8">
    <source>
        <dbReference type="Proteomes" id="UP000565262"/>
    </source>
</evidence>
<feature type="domain" description="Response regulatory" evidence="5">
    <location>
        <begin position="9"/>
        <end position="124"/>
    </location>
</feature>
<dbReference type="SMART" id="SM00448">
    <property type="entry name" value="REC"/>
    <property type="match status" value="1"/>
</dbReference>
<proteinExistence type="predicted"/>
<evidence type="ECO:0000256" key="2">
    <source>
        <dbReference type="ARBA" id="ARBA00012528"/>
    </source>
</evidence>
<dbReference type="InterPro" id="IPR000160">
    <property type="entry name" value="GGDEF_dom"/>
</dbReference>
<comment type="caution">
    <text evidence="7">The sequence shown here is derived from an EMBL/GenBank/DDBJ whole genome shotgun (WGS) entry which is preliminary data.</text>
</comment>
<evidence type="ECO:0000256" key="1">
    <source>
        <dbReference type="ARBA" id="ARBA00001946"/>
    </source>
</evidence>
<dbReference type="InterPro" id="IPR001789">
    <property type="entry name" value="Sig_transdc_resp-reg_receiver"/>
</dbReference>
<evidence type="ECO:0000259" key="6">
    <source>
        <dbReference type="PROSITE" id="PS50887"/>
    </source>
</evidence>
<evidence type="ECO:0000256" key="4">
    <source>
        <dbReference type="PROSITE-ProRule" id="PRU00169"/>
    </source>
</evidence>
<dbReference type="Gene3D" id="3.30.70.270">
    <property type="match status" value="1"/>
</dbReference>
<dbReference type="GO" id="GO:0052621">
    <property type="term" value="F:diguanylate cyclase activity"/>
    <property type="evidence" value="ECO:0007669"/>
    <property type="project" value="UniProtKB-EC"/>
</dbReference>
<dbReference type="InterPro" id="IPR043128">
    <property type="entry name" value="Rev_trsase/Diguanyl_cyclase"/>
</dbReference>
<accession>A0A839IPF4</accession>
<dbReference type="PROSITE" id="PS50110">
    <property type="entry name" value="RESPONSE_REGULATORY"/>
    <property type="match status" value="1"/>
</dbReference>
<dbReference type="SMART" id="SM00267">
    <property type="entry name" value="GGDEF"/>
    <property type="match status" value="1"/>
</dbReference>
<reference evidence="7 8" key="1">
    <citation type="submission" date="2020-08" db="EMBL/GenBank/DDBJ databases">
        <title>Oceanospirillum sp. nov. isolated from marine sediment.</title>
        <authorList>
            <person name="Ji X."/>
        </authorList>
    </citation>
    <scope>NUCLEOTIDE SEQUENCE [LARGE SCALE GENOMIC DNA]</scope>
    <source>
        <strain evidence="7 8">D5</strain>
    </source>
</reference>
<feature type="modified residue" description="4-aspartylphosphate" evidence="4">
    <location>
        <position position="57"/>
    </location>
</feature>
<dbReference type="InterPro" id="IPR011006">
    <property type="entry name" value="CheY-like_superfamily"/>
</dbReference>
<evidence type="ECO:0000259" key="5">
    <source>
        <dbReference type="PROSITE" id="PS50110"/>
    </source>
</evidence>
<dbReference type="AlphaFoldDB" id="A0A839IPF4"/>
<dbReference type="SUPFAM" id="SSF55073">
    <property type="entry name" value="Nucleotide cyclase"/>
    <property type="match status" value="1"/>
</dbReference>
<dbReference type="Proteomes" id="UP000565262">
    <property type="component" value="Unassembled WGS sequence"/>
</dbReference>
<comment type="catalytic activity">
    <reaction evidence="3">
        <text>2 GTP = 3',3'-c-di-GMP + 2 diphosphate</text>
        <dbReference type="Rhea" id="RHEA:24898"/>
        <dbReference type="ChEBI" id="CHEBI:33019"/>
        <dbReference type="ChEBI" id="CHEBI:37565"/>
        <dbReference type="ChEBI" id="CHEBI:58805"/>
        <dbReference type="EC" id="2.7.7.65"/>
    </reaction>
</comment>
<dbReference type="EMBL" id="JACJFM010000006">
    <property type="protein sequence ID" value="MBB1486369.1"/>
    <property type="molecule type" value="Genomic_DNA"/>
</dbReference>
<dbReference type="SUPFAM" id="SSF52172">
    <property type="entry name" value="CheY-like"/>
    <property type="match status" value="1"/>
</dbReference>
<dbReference type="PROSITE" id="PS50887">
    <property type="entry name" value="GGDEF"/>
    <property type="match status" value="1"/>
</dbReference>
<sequence>MTLNEKKPRILIVDDAPENIDILVSLLEQDYQVAATRYGAQALRMARKIKPDLILLDVVMPDVSGYTVCKHLKSEEETSGIPVIFVSALSSPLDETRAFRLGAVDYITKPFNARVVKARVNTHVELKRKTDILEQLVAQDPLTRVANRKKLDEVLEKEWSQSLAIEKPLSLIMLDVDHFKEYNDNYGHTAGDKCLTAVASGISDALTRPGDFVARYGGDEFVVVLFDSDAQNTVSVIRRILRNVEYLCLEHMHSTVAEQVTLSIGAATLVHQDAVDKNVETDLDSSVLMKAADEMLYKVKKEGRNGFCRCVVPVLRESIKQQIASGSA</sequence>
<feature type="domain" description="GGDEF" evidence="6">
    <location>
        <begin position="167"/>
        <end position="312"/>
    </location>
</feature>
<dbReference type="FunFam" id="3.30.70.270:FF:000001">
    <property type="entry name" value="Diguanylate cyclase domain protein"/>
    <property type="match status" value="1"/>
</dbReference>
<dbReference type="GO" id="GO:1902201">
    <property type="term" value="P:negative regulation of bacterial-type flagellum-dependent cell motility"/>
    <property type="evidence" value="ECO:0007669"/>
    <property type="project" value="TreeGrafter"/>
</dbReference>
<name>A0A839IPF4_9GAMM</name>
<evidence type="ECO:0000313" key="7">
    <source>
        <dbReference type="EMBL" id="MBB1486369.1"/>
    </source>
</evidence>
<dbReference type="InterPro" id="IPR050469">
    <property type="entry name" value="Diguanylate_Cyclase"/>
</dbReference>
<gene>
    <name evidence="7" type="ORF">H4O21_07085</name>
</gene>
<dbReference type="Pfam" id="PF00990">
    <property type="entry name" value="GGDEF"/>
    <property type="match status" value="1"/>
</dbReference>